<organism evidence="2 3">
    <name type="scientific">Sporomusa malonica</name>
    <dbReference type="NCBI Taxonomy" id="112901"/>
    <lineage>
        <taxon>Bacteria</taxon>
        <taxon>Bacillati</taxon>
        <taxon>Bacillota</taxon>
        <taxon>Negativicutes</taxon>
        <taxon>Selenomonadales</taxon>
        <taxon>Sporomusaceae</taxon>
        <taxon>Sporomusa</taxon>
    </lineage>
</organism>
<gene>
    <name evidence="2" type="ORF">SAMN04488500_11491</name>
</gene>
<dbReference type="Gene3D" id="3.90.420.10">
    <property type="entry name" value="Oxidoreductase, molybdopterin-binding domain"/>
    <property type="match status" value="1"/>
</dbReference>
<protein>
    <submittedName>
        <fullName evidence="2">Oxidoreductase molybdopterin binding domain-containing protein</fullName>
    </submittedName>
</protein>
<dbReference type="EMBL" id="FWXI01000014">
    <property type="protein sequence ID" value="SMC94297.1"/>
    <property type="molecule type" value="Genomic_DNA"/>
</dbReference>
<keyword evidence="3" id="KW-1185">Reference proteome</keyword>
<dbReference type="PANTHER" id="PTHR43032:SF4">
    <property type="entry name" value="OXIDOREDUCTASE MOLYBDOPTERIN-BINDING DOMAIN-CONTAINING PROTEIN"/>
    <property type="match status" value="1"/>
</dbReference>
<dbReference type="PANTHER" id="PTHR43032">
    <property type="entry name" value="PROTEIN-METHIONINE-SULFOXIDE REDUCTASE"/>
    <property type="match status" value="1"/>
</dbReference>
<proteinExistence type="predicted"/>
<feature type="domain" description="Oxidoreductase molybdopterin-binding" evidence="1">
    <location>
        <begin position="28"/>
        <end position="94"/>
    </location>
</feature>
<accession>A0A1W2D9Q6</accession>
<dbReference type="InterPro" id="IPR036374">
    <property type="entry name" value="OxRdtase_Mopterin-bd_sf"/>
</dbReference>
<dbReference type="Proteomes" id="UP000192738">
    <property type="component" value="Unassembled WGS sequence"/>
</dbReference>
<evidence type="ECO:0000259" key="1">
    <source>
        <dbReference type="Pfam" id="PF00174"/>
    </source>
</evidence>
<evidence type="ECO:0000313" key="2">
    <source>
        <dbReference type="EMBL" id="SMC94297.1"/>
    </source>
</evidence>
<dbReference type="STRING" id="112901.SAMN04488500_11491"/>
<dbReference type="RefSeq" id="WP_084576914.1">
    <property type="nucleotide sequence ID" value="NZ_CP155572.1"/>
</dbReference>
<sequence>MLHYYYIPNNHSWKGWICVRRYALFSRAKDYTTTVLLTDLSASTSMLVWGAGGESLEDEYGGPLRMLIPNLWGYKSCKWLVKIEFVEKYVMGYWELRGYSHSGDIEPGETYDSIPGNIGQLAAVK</sequence>
<dbReference type="InterPro" id="IPR000572">
    <property type="entry name" value="OxRdtase_Mopterin-bd_dom"/>
</dbReference>
<dbReference type="SUPFAM" id="SSF56524">
    <property type="entry name" value="Oxidoreductase molybdopterin-binding domain"/>
    <property type="match status" value="1"/>
</dbReference>
<evidence type="ECO:0000313" key="3">
    <source>
        <dbReference type="Proteomes" id="UP000192738"/>
    </source>
</evidence>
<dbReference type="OrthoDB" id="9778777at2"/>
<name>A0A1W2D9Q6_9FIRM</name>
<dbReference type="Pfam" id="PF00174">
    <property type="entry name" value="Oxidored_molyb"/>
    <property type="match status" value="1"/>
</dbReference>
<reference evidence="2 3" key="1">
    <citation type="submission" date="2017-04" db="EMBL/GenBank/DDBJ databases">
        <authorList>
            <person name="Afonso C.L."/>
            <person name="Miller P.J."/>
            <person name="Scott M.A."/>
            <person name="Spackman E."/>
            <person name="Goraichik I."/>
            <person name="Dimitrov K.M."/>
            <person name="Suarez D.L."/>
            <person name="Swayne D.E."/>
        </authorList>
    </citation>
    <scope>NUCLEOTIDE SEQUENCE [LARGE SCALE GENOMIC DNA]</scope>
    <source>
        <strain evidence="2 3">DSM 5090</strain>
    </source>
</reference>
<dbReference type="AlphaFoldDB" id="A0A1W2D9Q6"/>